<sequence>MFRYGSKGSVLALAVSLLFFASCMTAGNREYRAAERDYDAGNYVGATENAVKALQANDEHDDAPGLLRRALPKATSQLQEQISQAKASSEEFPYERAVSLYERLVKLHSDVNDLRMGFSTEDFSAQLGEARQVAAEARYQAGIAALAAGGFENARVALAHFRTVGNYVQNYQDTADLIAQAENASMARLYVYVNDAEGEIASRLGQRLMGDNDLARVTDLVPAGTLGVGARQNASTVLAAARAQGVDLLLYVGIDSLESDMNPLEVTEKRIHNVTGAEVTASYSVSALGQWQIYDVASGSVRSEDNLRVSVGESLKFDSLVPVGQAEVNFADGSRSVIYADLSEMGLISYMGMVRRTRDFMDSVTADVFRNMTLTEMTRKLDRIVLHGGIYGFKVEEISPSTGAIDPYDVVHAYVSKMNEILQVISERASRLDELASQAVYELPGEIEDAVARAALAPLRQ</sequence>
<keyword evidence="3" id="KW-1185">Reference proteome</keyword>
<evidence type="ECO:0000256" key="1">
    <source>
        <dbReference type="SAM" id="SignalP"/>
    </source>
</evidence>
<name>A0A2S4JH55_9SPIO</name>
<accession>A0A2S4JH55</accession>
<gene>
    <name evidence="2" type="ORF">AU468_12275</name>
</gene>
<feature type="signal peptide" evidence="1">
    <location>
        <begin position="1"/>
        <end position="26"/>
    </location>
</feature>
<protein>
    <recommendedName>
        <fullName evidence="4">Imelysin-like domain-containing protein</fullName>
    </recommendedName>
</protein>
<evidence type="ECO:0008006" key="4">
    <source>
        <dbReference type="Google" id="ProtNLM"/>
    </source>
</evidence>
<dbReference type="RefSeq" id="WP_103680974.1">
    <property type="nucleotide sequence ID" value="NZ_LPWH01000117.1"/>
</dbReference>
<reference evidence="3" key="1">
    <citation type="submission" date="2015-12" db="EMBL/GenBank/DDBJ databases">
        <authorList>
            <person name="Lodha T.D."/>
            <person name="Chintalapati S."/>
            <person name="Chintalapati V.R."/>
            <person name="Sravanthi T."/>
        </authorList>
    </citation>
    <scope>NUCLEOTIDE SEQUENCE [LARGE SCALE GENOMIC DNA]</scope>
    <source>
        <strain evidence="3">JC133</strain>
    </source>
</reference>
<dbReference type="EMBL" id="LPWH01000117">
    <property type="protein sequence ID" value="POQ98809.1"/>
    <property type="molecule type" value="Genomic_DNA"/>
</dbReference>
<dbReference type="OrthoDB" id="1489643at2"/>
<proteinExistence type="predicted"/>
<evidence type="ECO:0000313" key="3">
    <source>
        <dbReference type="Proteomes" id="UP000237350"/>
    </source>
</evidence>
<comment type="caution">
    <text evidence="2">The sequence shown here is derived from an EMBL/GenBank/DDBJ whole genome shotgun (WGS) entry which is preliminary data.</text>
</comment>
<evidence type="ECO:0000313" key="2">
    <source>
        <dbReference type="EMBL" id="POQ98809.1"/>
    </source>
</evidence>
<organism evidence="2 3">
    <name type="scientific">Alkalispirochaeta sphaeroplastigenens</name>
    <dbReference type="NCBI Taxonomy" id="1187066"/>
    <lineage>
        <taxon>Bacteria</taxon>
        <taxon>Pseudomonadati</taxon>
        <taxon>Spirochaetota</taxon>
        <taxon>Spirochaetia</taxon>
        <taxon>Spirochaetales</taxon>
        <taxon>Spirochaetaceae</taxon>
        <taxon>Alkalispirochaeta</taxon>
    </lineage>
</organism>
<dbReference type="PROSITE" id="PS51257">
    <property type="entry name" value="PROKAR_LIPOPROTEIN"/>
    <property type="match status" value="1"/>
</dbReference>
<dbReference type="Proteomes" id="UP000237350">
    <property type="component" value="Unassembled WGS sequence"/>
</dbReference>
<dbReference type="AlphaFoldDB" id="A0A2S4JH55"/>
<feature type="chain" id="PRO_5015716152" description="Imelysin-like domain-containing protein" evidence="1">
    <location>
        <begin position="27"/>
        <end position="461"/>
    </location>
</feature>
<keyword evidence="1" id="KW-0732">Signal</keyword>